<keyword evidence="7" id="KW-0408">Iron</keyword>
<dbReference type="PANTHER" id="PTHR10359">
    <property type="entry name" value="A/G-SPECIFIC ADENINE GLYCOSYLASE/ENDONUCLEASE III"/>
    <property type="match status" value="1"/>
</dbReference>
<evidence type="ECO:0000259" key="12">
    <source>
        <dbReference type="SMART" id="SM00478"/>
    </source>
</evidence>
<evidence type="ECO:0000256" key="3">
    <source>
        <dbReference type="ARBA" id="ARBA00022485"/>
    </source>
</evidence>
<evidence type="ECO:0000256" key="7">
    <source>
        <dbReference type="ARBA" id="ARBA00023004"/>
    </source>
</evidence>
<keyword evidence="9" id="KW-0234">DNA repair</keyword>
<dbReference type="SMART" id="SM00525">
    <property type="entry name" value="FES"/>
    <property type="match status" value="1"/>
</dbReference>
<keyword evidence="10" id="KW-0326">Glycosidase</keyword>
<comment type="caution">
    <text evidence="13">The sequence shown here is derived from an EMBL/GenBank/DDBJ whole genome shotgun (WGS) entry which is preliminary data.</text>
</comment>
<dbReference type="Proteomes" id="UP000196655">
    <property type="component" value="Unassembled WGS sequence"/>
</dbReference>
<evidence type="ECO:0000256" key="2">
    <source>
        <dbReference type="ARBA" id="ARBA00008343"/>
    </source>
</evidence>
<dbReference type="GO" id="GO:0046872">
    <property type="term" value="F:metal ion binding"/>
    <property type="evidence" value="ECO:0007669"/>
    <property type="project" value="UniProtKB-KW"/>
</dbReference>
<dbReference type="InterPro" id="IPR003651">
    <property type="entry name" value="Endonuclease3_FeS-loop_motif"/>
</dbReference>
<dbReference type="PROSITE" id="PS00764">
    <property type="entry name" value="ENDONUCLEASE_III_1"/>
    <property type="match status" value="1"/>
</dbReference>
<name>A0A211YXT0_9PROT</name>
<dbReference type="AlphaFoldDB" id="A0A211YXT0"/>
<evidence type="ECO:0000256" key="8">
    <source>
        <dbReference type="ARBA" id="ARBA00023014"/>
    </source>
</evidence>
<dbReference type="GO" id="GO:0006285">
    <property type="term" value="P:base-excision repair, AP site formation"/>
    <property type="evidence" value="ECO:0007669"/>
    <property type="project" value="TreeGrafter"/>
</dbReference>
<reference evidence="14" key="1">
    <citation type="submission" date="2017-05" db="EMBL/GenBank/DDBJ databases">
        <authorList>
            <person name="Macchi M."/>
            <person name="Festa S."/>
            <person name="Coppotelli B.M."/>
            <person name="Morelli I.S."/>
        </authorList>
    </citation>
    <scope>NUCLEOTIDE SEQUENCE [LARGE SCALE GENOMIC DNA]</scope>
    <source>
        <strain evidence="14">I</strain>
    </source>
</reference>
<dbReference type="GO" id="GO:0019104">
    <property type="term" value="F:DNA N-glycosylase activity"/>
    <property type="evidence" value="ECO:0007669"/>
    <property type="project" value="TreeGrafter"/>
</dbReference>
<dbReference type="EMBL" id="NHON01000143">
    <property type="protein sequence ID" value="OWJ57842.1"/>
    <property type="molecule type" value="Genomic_DNA"/>
</dbReference>
<keyword evidence="3" id="KW-0004">4Fe-4S</keyword>
<evidence type="ECO:0000256" key="5">
    <source>
        <dbReference type="ARBA" id="ARBA00022763"/>
    </source>
</evidence>
<dbReference type="SMART" id="SM00478">
    <property type="entry name" value="ENDO3c"/>
    <property type="match status" value="1"/>
</dbReference>
<evidence type="ECO:0000313" key="14">
    <source>
        <dbReference type="Proteomes" id="UP000196655"/>
    </source>
</evidence>
<feature type="region of interest" description="Disordered" evidence="11">
    <location>
        <begin position="243"/>
        <end position="280"/>
    </location>
</feature>
<evidence type="ECO:0000256" key="6">
    <source>
        <dbReference type="ARBA" id="ARBA00022801"/>
    </source>
</evidence>
<comment type="similarity">
    <text evidence="2">Belongs to the Nth/MutY family.</text>
</comment>
<gene>
    <name evidence="13" type="ORF">BWR60_33880</name>
</gene>
<dbReference type="SUPFAM" id="SSF48150">
    <property type="entry name" value="DNA-glycosylase"/>
    <property type="match status" value="1"/>
</dbReference>
<sequence length="305" mass="33375">MVDAMPARLIRIDAALAAAFGPPPRWLYPDPVEVLVLALLSARTRDEVAMAALRLLRVRFPRWPDLLAADPAVVERLVGRTTWPDKKTLTLQEALRALQAERGGLELDFLAGLGVADAAAWLQRLPGVGPKTAASVLLFSRLRMRALPVSTGHHRTAKRLGLISRRAGAEAAHEPLLAMLPPDWDNDRIERLHWLVKRLGHDHCTDRRPRCGSCPVRELCPSRGRIRPAPEHRVRQLALPFPAPAESLRAPPGQIRPRPAPLRPGFIAGGPSDSASNPPRAVLHCEQNLISSPKSSPAMSDLSSI</sequence>
<dbReference type="InterPro" id="IPR023170">
    <property type="entry name" value="HhH_base_excis_C"/>
</dbReference>
<evidence type="ECO:0000256" key="9">
    <source>
        <dbReference type="ARBA" id="ARBA00023204"/>
    </source>
</evidence>
<protein>
    <recommendedName>
        <fullName evidence="12">HhH-GPD domain-containing protein</fullName>
    </recommendedName>
</protein>
<evidence type="ECO:0000313" key="13">
    <source>
        <dbReference type="EMBL" id="OWJ57842.1"/>
    </source>
</evidence>
<dbReference type="InterPro" id="IPR003265">
    <property type="entry name" value="HhH-GPD_domain"/>
</dbReference>
<dbReference type="Gene3D" id="1.10.340.30">
    <property type="entry name" value="Hypothetical protein, domain 2"/>
    <property type="match status" value="1"/>
</dbReference>
<dbReference type="GO" id="GO:0051539">
    <property type="term" value="F:4 iron, 4 sulfur cluster binding"/>
    <property type="evidence" value="ECO:0007669"/>
    <property type="project" value="UniProtKB-KW"/>
</dbReference>
<dbReference type="Gene3D" id="1.10.1670.10">
    <property type="entry name" value="Helix-hairpin-Helix base-excision DNA repair enzymes (C-terminal)"/>
    <property type="match status" value="1"/>
</dbReference>
<proteinExistence type="inferred from homology"/>
<dbReference type="InterPro" id="IPR004035">
    <property type="entry name" value="Endouclease-III_FeS-bd_BS"/>
</dbReference>
<keyword evidence="5" id="KW-0227">DNA damage</keyword>
<organism evidence="13 14">
    <name type="scientific">Inquilinus limosus</name>
    <dbReference type="NCBI Taxonomy" id="171674"/>
    <lineage>
        <taxon>Bacteria</taxon>
        <taxon>Pseudomonadati</taxon>
        <taxon>Pseudomonadota</taxon>
        <taxon>Alphaproteobacteria</taxon>
        <taxon>Rhodospirillales</taxon>
        <taxon>Rhodospirillaceae</taxon>
        <taxon>Inquilinus</taxon>
    </lineage>
</organism>
<evidence type="ECO:0000256" key="4">
    <source>
        <dbReference type="ARBA" id="ARBA00022723"/>
    </source>
</evidence>
<evidence type="ECO:0000256" key="10">
    <source>
        <dbReference type="ARBA" id="ARBA00023295"/>
    </source>
</evidence>
<feature type="domain" description="HhH-GPD" evidence="12">
    <location>
        <begin position="40"/>
        <end position="198"/>
    </location>
</feature>
<accession>A0A211YXT0</accession>
<keyword evidence="14" id="KW-1185">Reference proteome</keyword>
<evidence type="ECO:0000256" key="11">
    <source>
        <dbReference type="SAM" id="MobiDB-lite"/>
    </source>
</evidence>
<dbReference type="CDD" id="cd00056">
    <property type="entry name" value="ENDO3c"/>
    <property type="match status" value="1"/>
</dbReference>
<dbReference type="PANTHER" id="PTHR10359:SF18">
    <property type="entry name" value="ENDONUCLEASE III"/>
    <property type="match status" value="1"/>
</dbReference>
<keyword evidence="4" id="KW-0479">Metal-binding</keyword>
<keyword evidence="8" id="KW-0411">Iron-sulfur</keyword>
<dbReference type="STRING" id="1122125.GCA_000423185_04335"/>
<comment type="cofactor">
    <cofactor evidence="1">
        <name>[4Fe-4S] cluster</name>
        <dbReference type="ChEBI" id="CHEBI:49883"/>
    </cofactor>
</comment>
<dbReference type="InterPro" id="IPR011257">
    <property type="entry name" value="DNA_glycosylase"/>
</dbReference>
<keyword evidence="6" id="KW-0378">Hydrolase</keyword>
<evidence type="ECO:0000256" key="1">
    <source>
        <dbReference type="ARBA" id="ARBA00001966"/>
    </source>
</evidence>